<dbReference type="PANTHER" id="PTHR28015">
    <property type="entry name" value="ATP SYNTHASE ASSEMBLY FACTOR FMC1, MITOCHONDRIAL"/>
    <property type="match status" value="1"/>
</dbReference>
<dbReference type="GO" id="GO:0005759">
    <property type="term" value="C:mitochondrial matrix"/>
    <property type="evidence" value="ECO:0007669"/>
    <property type="project" value="TreeGrafter"/>
</dbReference>
<name>A0A2N3NKH8_9PEZI</name>
<dbReference type="InParanoid" id="A0A2N3NKH8"/>
<organism evidence="2 3">
    <name type="scientific">Lomentospora prolificans</name>
    <dbReference type="NCBI Taxonomy" id="41688"/>
    <lineage>
        <taxon>Eukaryota</taxon>
        <taxon>Fungi</taxon>
        <taxon>Dikarya</taxon>
        <taxon>Ascomycota</taxon>
        <taxon>Pezizomycotina</taxon>
        <taxon>Sordariomycetes</taxon>
        <taxon>Hypocreomycetidae</taxon>
        <taxon>Microascales</taxon>
        <taxon>Microascaceae</taxon>
        <taxon>Lomentospora</taxon>
    </lineage>
</organism>
<dbReference type="Pfam" id="PF13233">
    <property type="entry name" value="Complex1_LYR_2"/>
    <property type="match status" value="1"/>
</dbReference>
<dbReference type="STRING" id="41688.A0A2N3NKH8"/>
<dbReference type="AlphaFoldDB" id="A0A2N3NKH8"/>
<evidence type="ECO:0000256" key="1">
    <source>
        <dbReference type="SAM" id="MobiDB-lite"/>
    </source>
</evidence>
<gene>
    <name evidence="2" type="ORF">jhhlp_000231</name>
</gene>
<reference evidence="2 3" key="1">
    <citation type="journal article" date="2017" name="G3 (Bethesda)">
        <title>First Draft Genome Sequence of the Pathogenic Fungus Lomentospora prolificans (Formerly Scedosporium prolificans).</title>
        <authorList>
            <person name="Luo R."/>
            <person name="Zimin A."/>
            <person name="Workman R."/>
            <person name="Fan Y."/>
            <person name="Pertea G."/>
            <person name="Grossman N."/>
            <person name="Wear M.P."/>
            <person name="Jia B."/>
            <person name="Miller H."/>
            <person name="Casadevall A."/>
            <person name="Timp W."/>
            <person name="Zhang S.X."/>
            <person name="Salzberg S.L."/>
        </authorList>
    </citation>
    <scope>NUCLEOTIDE SEQUENCE [LARGE SCALE GENOMIC DNA]</scope>
    <source>
        <strain evidence="2 3">JHH-5317</strain>
    </source>
</reference>
<sequence length="88" mass="10334">MNFPPPPRSPIHRRLREAFSPSSPSSSDTPHLDHHLAEQITTYLRSQRMYGQLLERYNPGMNMEQDERVRLTARKVGMDLPVEFTREK</sequence>
<evidence type="ECO:0000313" key="3">
    <source>
        <dbReference type="Proteomes" id="UP000233524"/>
    </source>
</evidence>
<dbReference type="Proteomes" id="UP000233524">
    <property type="component" value="Unassembled WGS sequence"/>
</dbReference>
<dbReference type="OrthoDB" id="15893at2759"/>
<dbReference type="VEuPathDB" id="FungiDB:jhhlp_000231"/>
<dbReference type="InterPro" id="IPR039196">
    <property type="entry name" value="Fmc1"/>
</dbReference>
<dbReference type="EMBL" id="NLAX01000002">
    <property type="protein sequence ID" value="PKS12891.1"/>
    <property type="molecule type" value="Genomic_DNA"/>
</dbReference>
<proteinExistence type="predicted"/>
<dbReference type="PANTHER" id="PTHR28015:SF1">
    <property type="entry name" value="ATP SYNTHASE ASSEMBLY FACTOR FMC1, MITOCHONDRIAL"/>
    <property type="match status" value="1"/>
</dbReference>
<evidence type="ECO:0000313" key="2">
    <source>
        <dbReference type="EMBL" id="PKS12891.1"/>
    </source>
</evidence>
<dbReference type="GO" id="GO:0033615">
    <property type="term" value="P:mitochondrial proton-transporting ATP synthase complex assembly"/>
    <property type="evidence" value="ECO:0007669"/>
    <property type="project" value="InterPro"/>
</dbReference>
<comment type="caution">
    <text evidence="2">The sequence shown here is derived from an EMBL/GenBank/DDBJ whole genome shotgun (WGS) entry which is preliminary data.</text>
</comment>
<feature type="region of interest" description="Disordered" evidence="1">
    <location>
        <begin position="1"/>
        <end position="32"/>
    </location>
</feature>
<protein>
    <submittedName>
        <fullName evidence="2">Uncharacterized protein</fullName>
    </submittedName>
</protein>
<accession>A0A2N3NKH8</accession>
<keyword evidence="3" id="KW-1185">Reference proteome</keyword>